<protein>
    <submittedName>
        <fullName evidence="1">Uncharacterized protein</fullName>
    </submittedName>
</protein>
<keyword evidence="2" id="KW-1185">Reference proteome</keyword>
<dbReference type="Proteomes" id="UP001151532">
    <property type="component" value="Chromosome 17"/>
</dbReference>
<sequence>MLHVIKDVEPRNQLEYQNQLMAVLKTSEVCMLLPRFLCFIVILNLLLCEEILNLVACWLNSGC</sequence>
<gene>
    <name evidence="1" type="ORF">OIU79_002473</name>
</gene>
<dbReference type="AlphaFoldDB" id="A0A9Q0US84"/>
<dbReference type="EMBL" id="JAPFFK010000011">
    <property type="protein sequence ID" value="KAJ6735421.1"/>
    <property type="molecule type" value="Genomic_DNA"/>
</dbReference>
<dbReference type="OrthoDB" id="5590282at2759"/>
<name>A0A9Q0US84_SALPP</name>
<proteinExistence type="predicted"/>
<evidence type="ECO:0000313" key="2">
    <source>
        <dbReference type="Proteomes" id="UP001151532"/>
    </source>
</evidence>
<organism evidence="1 2">
    <name type="scientific">Salix purpurea</name>
    <name type="common">Purple osier willow</name>
    <dbReference type="NCBI Taxonomy" id="77065"/>
    <lineage>
        <taxon>Eukaryota</taxon>
        <taxon>Viridiplantae</taxon>
        <taxon>Streptophyta</taxon>
        <taxon>Embryophyta</taxon>
        <taxon>Tracheophyta</taxon>
        <taxon>Spermatophyta</taxon>
        <taxon>Magnoliopsida</taxon>
        <taxon>eudicotyledons</taxon>
        <taxon>Gunneridae</taxon>
        <taxon>Pentapetalae</taxon>
        <taxon>rosids</taxon>
        <taxon>fabids</taxon>
        <taxon>Malpighiales</taxon>
        <taxon>Salicaceae</taxon>
        <taxon>Saliceae</taxon>
        <taxon>Salix</taxon>
    </lineage>
</organism>
<comment type="caution">
    <text evidence="1">The sequence shown here is derived from an EMBL/GenBank/DDBJ whole genome shotgun (WGS) entry which is preliminary data.</text>
</comment>
<accession>A0A9Q0US84</accession>
<reference evidence="1" key="1">
    <citation type="submission" date="2022-11" db="EMBL/GenBank/DDBJ databases">
        <authorList>
            <person name="Hyden B.L."/>
            <person name="Feng K."/>
            <person name="Yates T."/>
            <person name="Jawdy S."/>
            <person name="Smart L.B."/>
            <person name="Muchero W."/>
        </authorList>
    </citation>
    <scope>NUCLEOTIDE SEQUENCE</scope>
    <source>
        <tissue evidence="1">Shoot tip</tissue>
    </source>
</reference>
<evidence type="ECO:0000313" key="1">
    <source>
        <dbReference type="EMBL" id="KAJ6735421.1"/>
    </source>
</evidence>
<reference evidence="1" key="2">
    <citation type="journal article" date="2023" name="Int. J. Mol. Sci.">
        <title>De Novo Assembly and Annotation of 11 Diverse Shrub Willow (Salix) Genomes Reveals Novel Gene Organization in Sex-Linked Regions.</title>
        <authorList>
            <person name="Hyden B."/>
            <person name="Feng K."/>
            <person name="Yates T.B."/>
            <person name="Jawdy S."/>
            <person name="Cereghino C."/>
            <person name="Smart L.B."/>
            <person name="Muchero W."/>
        </authorList>
    </citation>
    <scope>NUCLEOTIDE SEQUENCE</scope>
    <source>
        <tissue evidence="1">Shoot tip</tissue>
    </source>
</reference>